<reference evidence="1" key="1">
    <citation type="submission" date="2018-02" db="EMBL/GenBank/DDBJ databases">
        <title>Rhizophora mucronata_Transcriptome.</title>
        <authorList>
            <person name="Meera S.P."/>
            <person name="Sreeshan A."/>
            <person name="Augustine A."/>
        </authorList>
    </citation>
    <scope>NUCLEOTIDE SEQUENCE</scope>
    <source>
        <tissue evidence="1">Leaf</tissue>
    </source>
</reference>
<accession>A0A2P2IKU7</accession>
<protein>
    <submittedName>
        <fullName evidence="1">Uncharacterized protein</fullName>
    </submittedName>
</protein>
<dbReference type="EMBL" id="GGEC01001318">
    <property type="protein sequence ID" value="MBW81801.1"/>
    <property type="molecule type" value="Transcribed_RNA"/>
</dbReference>
<name>A0A2P2IKU7_RHIMU</name>
<sequence>MTNVAVQKIKNTNKFHNTCNTRYFRYKPIVNCI</sequence>
<organism evidence="1">
    <name type="scientific">Rhizophora mucronata</name>
    <name type="common">Asiatic mangrove</name>
    <dbReference type="NCBI Taxonomy" id="61149"/>
    <lineage>
        <taxon>Eukaryota</taxon>
        <taxon>Viridiplantae</taxon>
        <taxon>Streptophyta</taxon>
        <taxon>Embryophyta</taxon>
        <taxon>Tracheophyta</taxon>
        <taxon>Spermatophyta</taxon>
        <taxon>Magnoliopsida</taxon>
        <taxon>eudicotyledons</taxon>
        <taxon>Gunneridae</taxon>
        <taxon>Pentapetalae</taxon>
        <taxon>rosids</taxon>
        <taxon>fabids</taxon>
        <taxon>Malpighiales</taxon>
        <taxon>Rhizophoraceae</taxon>
        <taxon>Rhizophora</taxon>
    </lineage>
</organism>
<evidence type="ECO:0000313" key="1">
    <source>
        <dbReference type="EMBL" id="MBW81801.1"/>
    </source>
</evidence>
<dbReference type="AlphaFoldDB" id="A0A2P2IKU7"/>
<proteinExistence type="predicted"/>